<organism evidence="1 2">
    <name type="scientific">Deinococcus oregonensis</name>
    <dbReference type="NCBI Taxonomy" id="1805970"/>
    <lineage>
        <taxon>Bacteria</taxon>
        <taxon>Thermotogati</taxon>
        <taxon>Deinococcota</taxon>
        <taxon>Deinococci</taxon>
        <taxon>Deinococcales</taxon>
        <taxon>Deinococcaceae</taxon>
        <taxon>Deinococcus</taxon>
    </lineage>
</organism>
<reference evidence="1 2" key="1">
    <citation type="submission" date="2024-09" db="EMBL/GenBank/DDBJ databases">
        <authorList>
            <person name="Sun Q."/>
            <person name="Mori K."/>
        </authorList>
    </citation>
    <scope>NUCLEOTIDE SEQUENCE [LARGE SCALE GENOMIC DNA]</scope>
    <source>
        <strain evidence="1 2">JCM 13503</strain>
    </source>
</reference>
<keyword evidence="2" id="KW-1185">Reference proteome</keyword>
<gene>
    <name evidence="1" type="ORF">ACFFLM_04095</name>
</gene>
<protein>
    <submittedName>
        <fullName evidence="1">Uncharacterized protein</fullName>
    </submittedName>
</protein>
<accession>A0ABV6AX31</accession>
<evidence type="ECO:0000313" key="2">
    <source>
        <dbReference type="Proteomes" id="UP001589733"/>
    </source>
</evidence>
<comment type="caution">
    <text evidence="1">The sequence shown here is derived from an EMBL/GenBank/DDBJ whole genome shotgun (WGS) entry which is preliminary data.</text>
</comment>
<sequence length="65" mass="7704">MTFKPWHPQFAPEFVLNIPVSPHASELPWYSRAKALILLGRETTTLRGYRKLRGRRCVLRYRALH</sequence>
<dbReference type="RefSeq" id="WP_380005824.1">
    <property type="nucleotide sequence ID" value="NZ_JBHLYR010000013.1"/>
</dbReference>
<name>A0ABV6AX31_9DEIO</name>
<proteinExistence type="predicted"/>
<dbReference type="Proteomes" id="UP001589733">
    <property type="component" value="Unassembled WGS sequence"/>
</dbReference>
<evidence type="ECO:0000313" key="1">
    <source>
        <dbReference type="EMBL" id="MFB9991166.1"/>
    </source>
</evidence>
<dbReference type="EMBL" id="JBHLYR010000013">
    <property type="protein sequence ID" value="MFB9991166.1"/>
    <property type="molecule type" value="Genomic_DNA"/>
</dbReference>